<accession>A0AC11CYY6</accession>
<dbReference type="Ensembl" id="ENSOART00020055042.1">
    <property type="protein sequence ID" value="ENSOARP00020037006.1"/>
    <property type="gene ID" value="ENSOARG00020023951.2"/>
</dbReference>
<proteinExistence type="predicted"/>
<gene>
    <name evidence="1" type="primary">RFT1</name>
</gene>
<sequence>MSLMFYVKVINHFRLNKIFSWSHLQRERSILRMVWFLSLWKGCMVCCSHCSIFRTLVSCLPRPPSASLPQQGLPASVSSSLLPLILTKFPAVCAFWEGPVLLRAYCLYVLLLAINGVTECFTFAAMSKEEVDRYNFTMLALSSSFLMLSYVLTRWCGSVGFILANCFNMGIRITQSLRFIYRYYRKSPHRPLAGLSLPPVLLGTFAVSGGITAASEVFLCCEWGWLARLAHIAVGALCLGVTLGTAFLTETKLIHFLRTQLGVPRLADKTT</sequence>
<reference evidence="1" key="1">
    <citation type="submission" date="2020-11" db="EMBL/GenBank/DDBJ databases">
        <authorList>
            <person name="Davenport K.M."/>
            <person name="Bickhart D.M."/>
            <person name="Smith T.P.L."/>
            <person name="Murdoch B.M."/>
            <person name="Rosen B.D."/>
        </authorList>
    </citation>
    <scope>NUCLEOTIDE SEQUENCE [LARGE SCALE GENOMIC DNA]</scope>
    <source>
        <strain evidence="1">OAR_USU_Benz2616</strain>
    </source>
</reference>
<organism evidence="1">
    <name type="scientific">Ovis aries</name>
    <name type="common">Sheep</name>
    <dbReference type="NCBI Taxonomy" id="9940"/>
    <lineage>
        <taxon>Eukaryota</taxon>
        <taxon>Metazoa</taxon>
        <taxon>Chordata</taxon>
        <taxon>Craniata</taxon>
        <taxon>Vertebrata</taxon>
        <taxon>Euteleostomi</taxon>
        <taxon>Mammalia</taxon>
        <taxon>Eutheria</taxon>
        <taxon>Laurasiatheria</taxon>
        <taxon>Artiodactyla</taxon>
        <taxon>Ruminantia</taxon>
        <taxon>Pecora</taxon>
        <taxon>Bovidae</taxon>
        <taxon>Caprinae</taxon>
        <taxon>Ovis</taxon>
    </lineage>
</organism>
<name>A0AC11CYY6_SHEEP</name>
<reference evidence="1" key="3">
    <citation type="submission" date="2025-09" db="UniProtKB">
        <authorList>
            <consortium name="Ensembl"/>
        </authorList>
    </citation>
    <scope>IDENTIFICATION</scope>
</reference>
<evidence type="ECO:0000313" key="1">
    <source>
        <dbReference type="Ensembl" id="ENSOARP00020037006.1"/>
    </source>
</evidence>
<protein>
    <submittedName>
        <fullName evidence="1">RFT1 homolog</fullName>
    </submittedName>
</protein>
<reference evidence="1" key="2">
    <citation type="submission" date="2025-08" db="UniProtKB">
        <authorList>
            <consortium name="Ensembl"/>
        </authorList>
    </citation>
    <scope>IDENTIFICATION</scope>
</reference>